<feature type="coiled-coil region" evidence="1">
    <location>
        <begin position="46"/>
        <end position="73"/>
    </location>
</feature>
<gene>
    <name evidence="2" type="ORF">AOQ84DRAFT_426521</name>
</gene>
<protein>
    <submittedName>
        <fullName evidence="2">Uncharacterized protein</fullName>
    </submittedName>
</protein>
<keyword evidence="1" id="KW-0175">Coiled coil</keyword>
<organism evidence="2 3">
    <name type="scientific">Glonium stellatum</name>
    <dbReference type="NCBI Taxonomy" id="574774"/>
    <lineage>
        <taxon>Eukaryota</taxon>
        <taxon>Fungi</taxon>
        <taxon>Dikarya</taxon>
        <taxon>Ascomycota</taxon>
        <taxon>Pezizomycotina</taxon>
        <taxon>Dothideomycetes</taxon>
        <taxon>Pleosporomycetidae</taxon>
        <taxon>Gloniales</taxon>
        <taxon>Gloniaceae</taxon>
        <taxon>Glonium</taxon>
    </lineage>
</organism>
<dbReference type="InterPro" id="IPR011990">
    <property type="entry name" value="TPR-like_helical_dom_sf"/>
</dbReference>
<name>A0A8E2F5A8_9PEZI</name>
<evidence type="ECO:0000313" key="2">
    <source>
        <dbReference type="EMBL" id="OCL10605.1"/>
    </source>
</evidence>
<dbReference type="Proteomes" id="UP000250140">
    <property type="component" value="Unassembled WGS sequence"/>
</dbReference>
<keyword evidence="3" id="KW-1185">Reference proteome</keyword>
<accession>A0A8E2F5A8</accession>
<dbReference type="SUPFAM" id="SSF48452">
    <property type="entry name" value="TPR-like"/>
    <property type="match status" value="1"/>
</dbReference>
<proteinExistence type="predicted"/>
<dbReference type="AlphaFoldDB" id="A0A8E2F5A8"/>
<dbReference type="EMBL" id="KV749209">
    <property type="protein sequence ID" value="OCL10605.1"/>
    <property type="molecule type" value="Genomic_DNA"/>
</dbReference>
<evidence type="ECO:0000313" key="3">
    <source>
        <dbReference type="Proteomes" id="UP000250140"/>
    </source>
</evidence>
<reference evidence="2 3" key="1">
    <citation type="journal article" date="2016" name="Nat. Commun.">
        <title>Ectomycorrhizal ecology is imprinted in the genome of the dominant symbiotic fungus Cenococcum geophilum.</title>
        <authorList>
            <consortium name="DOE Joint Genome Institute"/>
            <person name="Peter M."/>
            <person name="Kohler A."/>
            <person name="Ohm R.A."/>
            <person name="Kuo A."/>
            <person name="Krutzmann J."/>
            <person name="Morin E."/>
            <person name="Arend M."/>
            <person name="Barry K.W."/>
            <person name="Binder M."/>
            <person name="Choi C."/>
            <person name="Clum A."/>
            <person name="Copeland A."/>
            <person name="Grisel N."/>
            <person name="Haridas S."/>
            <person name="Kipfer T."/>
            <person name="LaButti K."/>
            <person name="Lindquist E."/>
            <person name="Lipzen A."/>
            <person name="Maire R."/>
            <person name="Meier B."/>
            <person name="Mihaltcheva S."/>
            <person name="Molinier V."/>
            <person name="Murat C."/>
            <person name="Poggeler S."/>
            <person name="Quandt C.A."/>
            <person name="Sperisen C."/>
            <person name="Tritt A."/>
            <person name="Tisserant E."/>
            <person name="Crous P.W."/>
            <person name="Henrissat B."/>
            <person name="Nehls U."/>
            <person name="Egli S."/>
            <person name="Spatafora J.W."/>
            <person name="Grigoriev I.V."/>
            <person name="Martin F.M."/>
        </authorList>
    </citation>
    <scope>NUCLEOTIDE SEQUENCE [LARGE SCALE GENOMIC DNA]</scope>
    <source>
        <strain evidence="2 3">CBS 207.34</strain>
    </source>
</reference>
<dbReference type="OrthoDB" id="3791184at2759"/>
<evidence type="ECO:0000256" key="1">
    <source>
        <dbReference type="SAM" id="Coils"/>
    </source>
</evidence>
<sequence length="309" mass="35561">MAESHQPPANPLDTKVRTNEIVESFRRMKKERDIWQKMTMQLNQALEEAFDQRDQLQSLLVATQAELENLRRYHGANSIPVNPPSVALDKWLAQDWISTSFTRKHLSEPERMFTEGSYQEALVYLDSLLGTVISLELRAEAQLLKATILRACRMGAKALEQCEEVIVSCNRNPSMHCIRGKANFYKGICMFDVKNFDQARIAFTPVDSTEFFAPKAAAWKQRCEEEQRSAILLEASRVPEEHSRFLAKRAGLRNSPRKENYDTEDEQDVRIFLDRLGVPRFRESPLDNMLVVKYSSEKLSILTNVQSNC</sequence>